<sequence length="162" mass="18389">MSRPPYSEHPENDLHSDADYANRYRPEPHSWEELASSQDPLAQLEENQRSTRQAIAYALGMPLLLVTLSLASLVANRIIGGPLCDPGPRTWICTEAFRLWWPIATSFGAFIIIVGCAVIMVHKLRTYTRWRPWMGAFWFLVPMGMLWMTTVLPIAILGHPLS</sequence>
<reference evidence="1 2" key="1">
    <citation type="submission" date="2019-12" db="EMBL/GenBank/DDBJ databases">
        <title>Corynebacterium sp. nov., isolated from feces of the Anser Albifrons in China.</title>
        <authorList>
            <person name="Liu Q."/>
        </authorList>
    </citation>
    <scope>NUCLEOTIDE SEQUENCE [LARGE SCALE GENOMIC DNA]</scope>
    <source>
        <strain evidence="1 2">4H37-19</strain>
    </source>
</reference>
<organism evidence="1 2">
    <name type="scientific">Corynebacterium poyangense</name>
    <dbReference type="NCBI Taxonomy" id="2684405"/>
    <lineage>
        <taxon>Bacteria</taxon>
        <taxon>Bacillati</taxon>
        <taxon>Actinomycetota</taxon>
        <taxon>Actinomycetes</taxon>
        <taxon>Mycobacteriales</taxon>
        <taxon>Corynebacteriaceae</taxon>
        <taxon>Corynebacterium</taxon>
    </lineage>
</organism>
<name>A0A7H0SRV8_9CORY</name>
<protein>
    <submittedName>
        <fullName evidence="1">Uncharacterized protein</fullName>
    </submittedName>
</protein>
<dbReference type="KEGG" id="cpoy:GP475_12045"/>
<evidence type="ECO:0000313" key="1">
    <source>
        <dbReference type="EMBL" id="QNQ91283.1"/>
    </source>
</evidence>
<dbReference type="Proteomes" id="UP000516320">
    <property type="component" value="Chromosome"/>
</dbReference>
<gene>
    <name evidence="1" type="ORF">GP475_12045</name>
</gene>
<keyword evidence="2" id="KW-1185">Reference proteome</keyword>
<dbReference type="RefSeq" id="WP_187974595.1">
    <property type="nucleotide sequence ID" value="NZ_CP046884.1"/>
</dbReference>
<evidence type="ECO:0000313" key="2">
    <source>
        <dbReference type="Proteomes" id="UP000516320"/>
    </source>
</evidence>
<dbReference type="AlphaFoldDB" id="A0A7H0SRV8"/>
<dbReference type="EMBL" id="CP046884">
    <property type="protein sequence ID" value="QNQ91283.1"/>
    <property type="molecule type" value="Genomic_DNA"/>
</dbReference>
<proteinExistence type="predicted"/>
<accession>A0A7H0SRV8</accession>